<comment type="caution">
    <text evidence="1">The sequence shown here is derived from an EMBL/GenBank/DDBJ whole genome shotgun (WGS) entry which is preliminary data.</text>
</comment>
<keyword evidence="2" id="KW-1185">Reference proteome</keyword>
<evidence type="ECO:0000313" key="1">
    <source>
        <dbReference type="EMBL" id="MFC7364220.1"/>
    </source>
</evidence>
<proteinExistence type="predicted"/>
<reference evidence="2" key="1">
    <citation type="journal article" date="2019" name="Int. J. Syst. Evol. Microbiol.">
        <title>The Global Catalogue of Microorganisms (GCM) 10K type strain sequencing project: providing services to taxonomists for standard genome sequencing and annotation.</title>
        <authorList>
            <consortium name="The Broad Institute Genomics Platform"/>
            <consortium name="The Broad Institute Genome Sequencing Center for Infectious Disease"/>
            <person name="Wu L."/>
            <person name="Ma J."/>
        </authorList>
    </citation>
    <scope>NUCLEOTIDE SEQUENCE [LARGE SCALE GENOMIC DNA]</scope>
    <source>
        <strain evidence="2">JCM 4738</strain>
    </source>
</reference>
<sequence>MKQQDRTTEVMMFSYELLRLHRDRTRCRDKEIQAKIMEDIKFLKQALKEWVA</sequence>
<dbReference type="RefSeq" id="WP_157294498.1">
    <property type="nucleotide sequence ID" value="NZ_JBHTCT010000007.1"/>
</dbReference>
<name>A0ABW2NEC5_9BACL</name>
<organism evidence="1 2">
    <name type="scientific">Bhargavaea changchunensis</name>
    <dbReference type="NCBI Taxonomy" id="2134037"/>
    <lineage>
        <taxon>Bacteria</taxon>
        <taxon>Bacillati</taxon>
        <taxon>Bacillota</taxon>
        <taxon>Bacilli</taxon>
        <taxon>Bacillales</taxon>
        <taxon>Caryophanaceae</taxon>
        <taxon>Bhargavaea</taxon>
    </lineage>
</organism>
<gene>
    <name evidence="1" type="ORF">ACFQQH_03470</name>
</gene>
<dbReference type="Proteomes" id="UP001596483">
    <property type="component" value="Unassembled WGS sequence"/>
</dbReference>
<evidence type="ECO:0000313" key="2">
    <source>
        <dbReference type="Proteomes" id="UP001596483"/>
    </source>
</evidence>
<accession>A0ABW2NEC5</accession>
<dbReference type="EMBL" id="JBHTCT010000007">
    <property type="protein sequence ID" value="MFC7364220.1"/>
    <property type="molecule type" value="Genomic_DNA"/>
</dbReference>
<protein>
    <submittedName>
        <fullName evidence="1">Uncharacterized protein</fullName>
    </submittedName>
</protein>